<protein>
    <submittedName>
        <fullName evidence="2">Uncharacterized protein</fullName>
    </submittedName>
</protein>
<dbReference type="RefSeq" id="WP_110759854.1">
    <property type="nucleotide sequence ID" value="NZ_PRLG01000020.1"/>
</dbReference>
<gene>
    <name evidence="2" type="ORF">PIL02S_03395</name>
</gene>
<sequence>MNIIRAKEMDSKSIEEQLLFYKQRFEEENCVMSGSELSNDWVIYNDQAYSTEAFERLIAKEKAELNERIESLNKQITRAVSELNKLENEI</sequence>
<proteinExistence type="predicted"/>
<dbReference type="AlphaFoldDB" id="A0A2W0CC35"/>
<dbReference type="EMBL" id="PRLG01000020">
    <property type="protein sequence ID" value="PYY28249.1"/>
    <property type="molecule type" value="Genomic_DNA"/>
</dbReference>
<keyword evidence="1" id="KW-0175">Coiled coil</keyword>
<feature type="coiled-coil region" evidence="1">
    <location>
        <begin position="55"/>
        <end position="89"/>
    </location>
</feature>
<dbReference type="OrthoDB" id="2655030at2"/>
<evidence type="ECO:0000313" key="2">
    <source>
        <dbReference type="EMBL" id="PYY28249.1"/>
    </source>
</evidence>
<evidence type="ECO:0000313" key="3">
    <source>
        <dbReference type="Proteomes" id="UP000247459"/>
    </source>
</evidence>
<reference evidence="2 3" key="1">
    <citation type="submission" date="2018-01" db="EMBL/GenBank/DDBJ databases">
        <title>Genome sequence of the PGP bacterium Paenibacillus illinoisensis E3.</title>
        <authorList>
            <person name="Rolli E."/>
            <person name="Marasco R."/>
            <person name="Bessem C."/>
            <person name="Michoud G."/>
            <person name="Gaiarsa S."/>
            <person name="Borin S."/>
            <person name="Daffonchio D."/>
        </authorList>
    </citation>
    <scope>NUCLEOTIDE SEQUENCE [LARGE SCALE GENOMIC DNA]</scope>
    <source>
        <strain evidence="2 3">E3</strain>
    </source>
</reference>
<organism evidence="2 3">
    <name type="scientific">Paenibacillus illinoisensis</name>
    <dbReference type="NCBI Taxonomy" id="59845"/>
    <lineage>
        <taxon>Bacteria</taxon>
        <taxon>Bacillati</taxon>
        <taxon>Bacillota</taxon>
        <taxon>Bacilli</taxon>
        <taxon>Bacillales</taxon>
        <taxon>Paenibacillaceae</taxon>
        <taxon>Paenibacillus</taxon>
    </lineage>
</organism>
<accession>A0A2W0CC35</accession>
<evidence type="ECO:0000256" key="1">
    <source>
        <dbReference type="SAM" id="Coils"/>
    </source>
</evidence>
<comment type="caution">
    <text evidence="2">The sequence shown here is derived from an EMBL/GenBank/DDBJ whole genome shotgun (WGS) entry which is preliminary data.</text>
</comment>
<name>A0A2W0CC35_9BACL</name>
<dbReference type="Proteomes" id="UP000247459">
    <property type="component" value="Unassembled WGS sequence"/>
</dbReference>